<keyword evidence="1" id="KW-0812">Transmembrane</keyword>
<feature type="transmembrane region" description="Helical" evidence="1">
    <location>
        <begin position="20"/>
        <end position="40"/>
    </location>
</feature>
<dbReference type="STRING" id="266762.HQ36_02375"/>
<feature type="transmembrane region" description="Helical" evidence="1">
    <location>
        <begin position="370"/>
        <end position="393"/>
    </location>
</feature>
<name>A0A0A2G5C4_9PORP</name>
<dbReference type="eggNOG" id="COG0577">
    <property type="taxonomic scope" value="Bacteria"/>
</dbReference>
<protein>
    <recommendedName>
        <fullName evidence="4">ABC transporter permease</fullName>
    </recommendedName>
</protein>
<organism evidence="2 3">
    <name type="scientific">Porphyromonas gingivicanis</name>
    <dbReference type="NCBI Taxonomy" id="266762"/>
    <lineage>
        <taxon>Bacteria</taxon>
        <taxon>Pseudomonadati</taxon>
        <taxon>Bacteroidota</taxon>
        <taxon>Bacteroidia</taxon>
        <taxon>Bacteroidales</taxon>
        <taxon>Porphyromonadaceae</taxon>
        <taxon>Porphyromonas</taxon>
    </lineage>
</organism>
<feature type="transmembrane region" description="Helical" evidence="1">
    <location>
        <begin position="276"/>
        <end position="307"/>
    </location>
</feature>
<comment type="caution">
    <text evidence="2">The sequence shown here is derived from an EMBL/GenBank/DDBJ whole genome shotgun (WGS) entry which is preliminary data.</text>
</comment>
<keyword evidence="3" id="KW-1185">Reference proteome</keyword>
<evidence type="ECO:0000313" key="3">
    <source>
        <dbReference type="Proteomes" id="UP000030134"/>
    </source>
</evidence>
<keyword evidence="1" id="KW-0472">Membrane</keyword>
<feature type="transmembrane region" description="Helical" evidence="1">
    <location>
        <begin position="335"/>
        <end position="358"/>
    </location>
</feature>
<dbReference type="AlphaFoldDB" id="A0A0A2G5C4"/>
<keyword evidence="1" id="KW-1133">Transmembrane helix</keyword>
<dbReference type="EMBL" id="JQZW01000006">
    <property type="protein sequence ID" value="KGN98473.1"/>
    <property type="molecule type" value="Genomic_DNA"/>
</dbReference>
<dbReference type="RefSeq" id="WP_036883170.1">
    <property type="nucleotide sequence ID" value="NZ_JQZW01000006.1"/>
</dbReference>
<reference evidence="2 3" key="1">
    <citation type="submission" date="2014-08" db="EMBL/GenBank/DDBJ databases">
        <title>Porphyromonas gingivicanis strain:COT-022_OH1391 Genome sequencing.</title>
        <authorList>
            <person name="Wallis C."/>
            <person name="Deusch O."/>
            <person name="O'Flynn C."/>
            <person name="Davis I."/>
            <person name="Jospin G."/>
            <person name="Darling A.E."/>
            <person name="Coil D.A."/>
            <person name="Alexiev A."/>
            <person name="Horsfall A."/>
            <person name="Kirkwood N."/>
            <person name="Harris S."/>
            <person name="Eisen J.A."/>
        </authorList>
    </citation>
    <scope>NUCLEOTIDE SEQUENCE [LARGE SCALE GENOMIC DNA]</scope>
    <source>
        <strain evidence="3">COT-022 OH1391</strain>
    </source>
</reference>
<proteinExistence type="predicted"/>
<gene>
    <name evidence="2" type="ORF">HQ36_02375</name>
</gene>
<dbReference type="OrthoDB" id="1011751at2"/>
<evidence type="ECO:0008006" key="4">
    <source>
        <dbReference type="Google" id="ProtNLM"/>
    </source>
</evidence>
<evidence type="ECO:0000313" key="2">
    <source>
        <dbReference type="EMBL" id="KGN98473.1"/>
    </source>
</evidence>
<sequence>MKSKGLQFLVTHHISWLQLLGFLFSNIIGLFIISLGVQLYQDLSALFYKEDSLAGNEYLVVTKKVHSLSTIGSVLGVGSYKRFSAGEIEQLTQLKGVKRVGAFQTARYQVIASISRSYGAEGMASLLSFESIPDSFLDITPSEWSFDPNAPSIPIIVPKDFLTLYNFSMAESQGLPQLSESIIQQIPIDFQLVGDNGRVLYLKGRVVGFTQRINAFIVPEPFLQWSNEQLSHNQEQAPSRLMIEVKPSELPTTTLAIRESGYEIAGDAQKSSQIIYLFRIALSVVLFIGLLISLLAFFLLMLSVYLIMVKNRERIQTLYLIGYTPKEVGRTYTSLIWGINLIAWIAVIVALLLVRYAYTSYWEVLNTSAFNGLSVLFTLVFVLLFSVLQTIFLRRKLISYWH</sequence>
<evidence type="ECO:0000256" key="1">
    <source>
        <dbReference type="SAM" id="Phobius"/>
    </source>
</evidence>
<dbReference type="Proteomes" id="UP000030134">
    <property type="component" value="Unassembled WGS sequence"/>
</dbReference>
<accession>A0A0A2G5C4</accession>